<dbReference type="RefSeq" id="WP_141924420.1">
    <property type="nucleotide sequence ID" value="NZ_VFQC01000001.1"/>
</dbReference>
<dbReference type="InterPro" id="IPR043129">
    <property type="entry name" value="ATPase_NBD"/>
</dbReference>
<dbReference type="GO" id="GO:0005829">
    <property type="term" value="C:cytosol"/>
    <property type="evidence" value="ECO:0007669"/>
    <property type="project" value="TreeGrafter"/>
</dbReference>
<accession>A0A543NME7</accession>
<dbReference type="Pfam" id="PF00814">
    <property type="entry name" value="TsaD"/>
    <property type="match status" value="1"/>
</dbReference>
<dbReference type="SUPFAM" id="SSF53067">
    <property type="entry name" value="Actin-like ATPase domain"/>
    <property type="match status" value="2"/>
</dbReference>
<dbReference type="InterPro" id="IPR022496">
    <property type="entry name" value="T6A_TsaB"/>
</dbReference>
<reference evidence="3 4" key="1">
    <citation type="submission" date="2019-06" db="EMBL/GenBank/DDBJ databases">
        <title>Sequencing the genomes of 1000 actinobacteria strains.</title>
        <authorList>
            <person name="Klenk H.-P."/>
        </authorList>
    </citation>
    <scope>NUCLEOTIDE SEQUENCE [LARGE SCALE GENOMIC DNA]</scope>
    <source>
        <strain evidence="3 4">DSM 45015</strain>
    </source>
</reference>
<feature type="domain" description="Gcp-like" evidence="2">
    <location>
        <begin position="36"/>
        <end position="148"/>
    </location>
</feature>
<dbReference type="InterPro" id="IPR000905">
    <property type="entry name" value="Gcp-like_dom"/>
</dbReference>
<dbReference type="PANTHER" id="PTHR11735">
    <property type="entry name" value="TRNA N6-ADENOSINE THREONYLCARBAMOYLTRANSFERASE"/>
    <property type="match status" value="1"/>
</dbReference>
<evidence type="ECO:0000259" key="2">
    <source>
        <dbReference type="Pfam" id="PF00814"/>
    </source>
</evidence>
<sequence>MLLLAFDTATPAVTAAVCADDGKNVNVRASASSVDARRHGELLTPTIRRVLDEAGASPGDLTHVAVGIGPGPYTGLRVGLATAQALAGSLGIPCHGVPTLDAVAFASGRREPFIAVSDARRKEVFWAHYANAATRTGEIAVDRPADVATGGLPVVGHGAWLHADVFGVSAEDAEPLYPSAAALGEVALGRLNAGEELPAARPLYLRRPDAAQPGSPKKVRQ</sequence>
<dbReference type="Proteomes" id="UP000317422">
    <property type="component" value="Unassembled WGS sequence"/>
</dbReference>
<dbReference type="PANTHER" id="PTHR11735:SF11">
    <property type="entry name" value="TRNA THREONYLCARBAMOYLADENOSINE BIOSYNTHESIS PROTEIN TSAB"/>
    <property type="match status" value="1"/>
</dbReference>
<evidence type="ECO:0000313" key="3">
    <source>
        <dbReference type="EMBL" id="TQN32996.1"/>
    </source>
</evidence>
<protein>
    <submittedName>
        <fullName evidence="3">tRNA threonylcarbamoyl adenosine modification protein YeaZ</fullName>
    </submittedName>
</protein>
<dbReference type="AlphaFoldDB" id="A0A543NME7"/>
<dbReference type="NCBIfam" id="TIGR03725">
    <property type="entry name" value="T6A_YeaZ"/>
    <property type="match status" value="1"/>
</dbReference>
<gene>
    <name evidence="3" type="ORF">FHX37_2989</name>
</gene>
<evidence type="ECO:0000313" key="4">
    <source>
        <dbReference type="Proteomes" id="UP000317422"/>
    </source>
</evidence>
<name>A0A543NME7_9ACTN</name>
<feature type="region of interest" description="Disordered" evidence="1">
    <location>
        <begin position="202"/>
        <end position="221"/>
    </location>
</feature>
<dbReference type="EMBL" id="VFQC01000001">
    <property type="protein sequence ID" value="TQN32996.1"/>
    <property type="molecule type" value="Genomic_DNA"/>
</dbReference>
<dbReference type="OrthoDB" id="9809995at2"/>
<comment type="caution">
    <text evidence="3">The sequence shown here is derived from an EMBL/GenBank/DDBJ whole genome shotgun (WGS) entry which is preliminary data.</text>
</comment>
<evidence type="ECO:0000256" key="1">
    <source>
        <dbReference type="SAM" id="MobiDB-lite"/>
    </source>
</evidence>
<dbReference type="CDD" id="cd24032">
    <property type="entry name" value="ASKHA_NBD_TsaB"/>
    <property type="match status" value="1"/>
</dbReference>
<keyword evidence="4" id="KW-1185">Reference proteome</keyword>
<proteinExistence type="predicted"/>
<dbReference type="GO" id="GO:0002949">
    <property type="term" value="P:tRNA threonylcarbamoyladenosine modification"/>
    <property type="evidence" value="ECO:0007669"/>
    <property type="project" value="InterPro"/>
</dbReference>
<organism evidence="3 4">
    <name type="scientific">Haloactinospora alba</name>
    <dbReference type="NCBI Taxonomy" id="405555"/>
    <lineage>
        <taxon>Bacteria</taxon>
        <taxon>Bacillati</taxon>
        <taxon>Actinomycetota</taxon>
        <taxon>Actinomycetes</taxon>
        <taxon>Streptosporangiales</taxon>
        <taxon>Nocardiopsidaceae</taxon>
        <taxon>Haloactinospora</taxon>
    </lineage>
</organism>
<dbReference type="Gene3D" id="3.30.420.40">
    <property type="match status" value="2"/>
</dbReference>